<feature type="domain" description="HTH merR-type" evidence="2">
    <location>
        <begin position="1"/>
        <end position="68"/>
    </location>
</feature>
<dbReference type="Proteomes" id="UP000321776">
    <property type="component" value="Unassembled WGS sequence"/>
</dbReference>
<evidence type="ECO:0000259" key="2">
    <source>
        <dbReference type="PROSITE" id="PS50937"/>
    </source>
</evidence>
<dbReference type="PANTHER" id="PTHR30204:SF92">
    <property type="entry name" value="HTH-TYPE TRANSCRIPTIONAL REGULATOR ZNTR"/>
    <property type="match status" value="1"/>
</dbReference>
<dbReference type="InterPro" id="IPR047057">
    <property type="entry name" value="MerR_fam"/>
</dbReference>
<name>A0A5C6VDV7_9BURK</name>
<dbReference type="GO" id="GO:0003700">
    <property type="term" value="F:DNA-binding transcription factor activity"/>
    <property type="evidence" value="ECO:0007669"/>
    <property type="project" value="InterPro"/>
</dbReference>
<dbReference type="Proteomes" id="UP001481677">
    <property type="component" value="Unassembled WGS sequence"/>
</dbReference>
<proteinExistence type="predicted"/>
<dbReference type="RefSeq" id="WP_028363798.1">
    <property type="nucleotide sequence ID" value="NZ_JAZHFZ010000003.1"/>
</dbReference>
<dbReference type="PROSITE" id="PS00552">
    <property type="entry name" value="HTH_MERR_1"/>
    <property type="match status" value="1"/>
</dbReference>
<dbReference type="PANTHER" id="PTHR30204">
    <property type="entry name" value="REDOX-CYCLING DRUG-SENSING TRANSCRIPTIONAL ACTIVATOR SOXR"/>
    <property type="match status" value="1"/>
</dbReference>
<sequence>MKIGKLSKLSGVSQRMIRYYEEQGLLSPARSDSNYRHYSNDDVCRLARIRILQEAGLTLKVIHSLLPCMTDDPLLFEPCALVIDTLLEEKQKLEDRIKVLSESHAILNSHLNGLRSEPRVVVTD</sequence>
<dbReference type="InterPro" id="IPR009061">
    <property type="entry name" value="DNA-bd_dom_put_sf"/>
</dbReference>
<organism evidence="4 5">
    <name type="scientific">Paraburkholderia azotifigens</name>
    <dbReference type="NCBI Taxonomy" id="2057004"/>
    <lineage>
        <taxon>Bacteria</taxon>
        <taxon>Pseudomonadati</taxon>
        <taxon>Pseudomonadota</taxon>
        <taxon>Betaproteobacteria</taxon>
        <taxon>Burkholderiales</taxon>
        <taxon>Burkholderiaceae</taxon>
        <taxon>Paraburkholderia</taxon>
    </lineage>
</organism>
<dbReference type="Pfam" id="PF13411">
    <property type="entry name" value="MerR_1"/>
    <property type="match status" value="1"/>
</dbReference>
<evidence type="ECO:0000256" key="1">
    <source>
        <dbReference type="ARBA" id="ARBA00023125"/>
    </source>
</evidence>
<dbReference type="Gene3D" id="1.10.1660.10">
    <property type="match status" value="1"/>
</dbReference>
<dbReference type="SMART" id="SM00422">
    <property type="entry name" value="HTH_MERR"/>
    <property type="match status" value="1"/>
</dbReference>
<keyword evidence="6" id="KW-1185">Reference proteome</keyword>
<gene>
    <name evidence="4" type="ORF">FRZ40_22460</name>
    <name evidence="3" type="ORF">V4C56_05965</name>
</gene>
<evidence type="ECO:0000313" key="5">
    <source>
        <dbReference type="Proteomes" id="UP000321776"/>
    </source>
</evidence>
<dbReference type="PROSITE" id="PS50937">
    <property type="entry name" value="HTH_MERR_2"/>
    <property type="match status" value="1"/>
</dbReference>
<reference evidence="4 5" key="1">
    <citation type="journal article" date="2018" name="Int. J. Syst. Evol. Microbiol.">
        <title>Paraburkholderia azotifigens sp. nov., a nitrogen-fixing bacterium isolated from paddy soil.</title>
        <authorList>
            <person name="Choi G.M."/>
            <person name="Im W.T."/>
        </authorList>
    </citation>
    <scope>NUCLEOTIDE SEQUENCE [LARGE SCALE GENOMIC DNA]</scope>
    <source>
        <strain evidence="4 5">NF 2-5-3</strain>
    </source>
</reference>
<evidence type="ECO:0000313" key="6">
    <source>
        <dbReference type="Proteomes" id="UP001481677"/>
    </source>
</evidence>
<dbReference type="CDD" id="cd01282">
    <property type="entry name" value="HTH_MerR-like_sg3"/>
    <property type="match status" value="1"/>
</dbReference>
<dbReference type="GO" id="GO:0003677">
    <property type="term" value="F:DNA binding"/>
    <property type="evidence" value="ECO:0007669"/>
    <property type="project" value="UniProtKB-KW"/>
</dbReference>
<dbReference type="PRINTS" id="PR00040">
    <property type="entry name" value="HTHMERR"/>
</dbReference>
<dbReference type="EMBL" id="JAZHGA010000003">
    <property type="protein sequence ID" value="MEM5339176.1"/>
    <property type="molecule type" value="Genomic_DNA"/>
</dbReference>
<accession>A0A5C6VDV7</accession>
<dbReference type="InterPro" id="IPR000551">
    <property type="entry name" value="MerR-type_HTH_dom"/>
</dbReference>
<evidence type="ECO:0000313" key="4">
    <source>
        <dbReference type="EMBL" id="TXC83169.1"/>
    </source>
</evidence>
<comment type="caution">
    <text evidence="4">The sequence shown here is derived from an EMBL/GenBank/DDBJ whole genome shotgun (WGS) entry which is preliminary data.</text>
</comment>
<dbReference type="SUPFAM" id="SSF46955">
    <property type="entry name" value="Putative DNA-binding domain"/>
    <property type="match status" value="1"/>
</dbReference>
<reference evidence="4" key="2">
    <citation type="submission" date="2019-08" db="EMBL/GenBank/DDBJ databases">
        <authorList>
            <person name="Im W.-T."/>
        </authorList>
    </citation>
    <scope>NUCLEOTIDE SEQUENCE</scope>
    <source>
        <strain evidence="4">NF 2-5-3</strain>
    </source>
</reference>
<protein>
    <submittedName>
        <fullName evidence="4">MerR family transcriptional regulator</fullName>
    </submittedName>
</protein>
<keyword evidence="1" id="KW-0238">DNA-binding</keyword>
<dbReference type="EMBL" id="VOQS01000003">
    <property type="protein sequence ID" value="TXC83169.1"/>
    <property type="molecule type" value="Genomic_DNA"/>
</dbReference>
<reference evidence="3 6" key="3">
    <citation type="submission" date="2024-01" db="EMBL/GenBank/DDBJ databases">
        <title>The diversity of rhizobia nodulating Mimosa spp. in eleven states of Brazil covering several biomes is determined by host plant, location, and edaphic factors.</title>
        <authorList>
            <person name="Rouws L."/>
            <person name="Barauna A."/>
            <person name="Beukes C."/>
            <person name="De Faria S.M."/>
            <person name="Gross E."/>
            <person name="Dos Reis Junior F.B."/>
            <person name="Simon M."/>
            <person name="Maluk M."/>
            <person name="Odee D.W."/>
            <person name="Kenicer G."/>
            <person name="Young J.P.W."/>
            <person name="Reis V.M."/>
            <person name="Zilli J."/>
            <person name="James E.K."/>
        </authorList>
    </citation>
    <scope>NUCLEOTIDE SEQUENCE [LARGE SCALE GENOMIC DNA]</scope>
    <source>
        <strain evidence="3 6">JPY530</strain>
    </source>
</reference>
<dbReference type="AlphaFoldDB" id="A0A5C6VDV7"/>
<evidence type="ECO:0000313" key="3">
    <source>
        <dbReference type="EMBL" id="MEM5339176.1"/>
    </source>
</evidence>